<gene>
    <name evidence="2" type="ORF">DNG_04978</name>
</gene>
<protein>
    <submittedName>
        <fullName evidence="2">Uncharacterized protein</fullName>
    </submittedName>
</protein>
<dbReference type="PANTHER" id="PTHR34598:SF3">
    <property type="entry name" value="OXIDOREDUCTASE AN1597"/>
    <property type="match status" value="1"/>
</dbReference>
<reference evidence="2" key="1">
    <citation type="submission" date="2018-03" db="EMBL/GenBank/DDBJ databases">
        <authorList>
            <person name="Guldener U."/>
        </authorList>
    </citation>
    <scope>NUCLEOTIDE SEQUENCE</scope>
</reference>
<accession>A0AAE8MZX0</accession>
<sequence length="140" mass="16046">MDLVTPTPTGAVGGGNADRNTSLNYVQWDECFKSEKPYEVISELPDGYKKRNFSLAAEPEQTIRNIRGREHEFNLDDHAFEVRRHKIEDVPFDKGYIERHYLPTVVALLQTVDPGAEVYIFDWRVRCPPLTPSDRIAPLS</sequence>
<dbReference type="Proteomes" id="UP001187682">
    <property type="component" value="Unassembled WGS sequence"/>
</dbReference>
<dbReference type="GO" id="GO:0016491">
    <property type="term" value="F:oxidoreductase activity"/>
    <property type="evidence" value="ECO:0007669"/>
    <property type="project" value="InterPro"/>
</dbReference>
<keyword evidence="3" id="KW-1185">Reference proteome</keyword>
<organism evidence="2 3">
    <name type="scientific">Cephalotrichum gorgonifer</name>
    <dbReference type="NCBI Taxonomy" id="2041049"/>
    <lineage>
        <taxon>Eukaryota</taxon>
        <taxon>Fungi</taxon>
        <taxon>Dikarya</taxon>
        <taxon>Ascomycota</taxon>
        <taxon>Pezizomycotina</taxon>
        <taxon>Sordariomycetes</taxon>
        <taxon>Hypocreomycetidae</taxon>
        <taxon>Microascales</taxon>
        <taxon>Microascaceae</taxon>
        <taxon>Cephalotrichum</taxon>
    </lineage>
</organism>
<evidence type="ECO:0000256" key="1">
    <source>
        <dbReference type="ARBA" id="ARBA00023604"/>
    </source>
</evidence>
<dbReference type="EMBL" id="ONZQ02000006">
    <property type="protein sequence ID" value="SPO02305.1"/>
    <property type="molecule type" value="Genomic_DNA"/>
</dbReference>
<name>A0AAE8MZX0_9PEZI</name>
<dbReference type="AlphaFoldDB" id="A0AAE8MZX0"/>
<proteinExistence type="inferred from homology"/>
<evidence type="ECO:0000313" key="3">
    <source>
        <dbReference type="Proteomes" id="UP001187682"/>
    </source>
</evidence>
<evidence type="ECO:0000313" key="2">
    <source>
        <dbReference type="EMBL" id="SPO02305.1"/>
    </source>
</evidence>
<dbReference type="PANTHER" id="PTHR34598">
    <property type="entry name" value="BLL6449 PROTEIN"/>
    <property type="match status" value="1"/>
</dbReference>
<comment type="similarity">
    <text evidence="1">Belongs to the asaB hydroxylase/desaturase family.</text>
</comment>
<comment type="caution">
    <text evidence="2">The sequence shown here is derived from an EMBL/GenBank/DDBJ whole genome shotgun (WGS) entry which is preliminary data.</text>
</comment>
<dbReference type="InterPro" id="IPR044053">
    <property type="entry name" value="AsaB-like"/>
</dbReference>